<dbReference type="Pfam" id="PF26207">
    <property type="entry name" value="Phage_phiTE_015"/>
    <property type="match status" value="1"/>
</dbReference>
<gene>
    <name evidence="1" type="ORF">DFR37_105128</name>
</gene>
<name>A0A366HAU8_9BURK</name>
<organism evidence="1 2">
    <name type="scientific">Eoetvoesiella caeni</name>
    <dbReference type="NCBI Taxonomy" id="645616"/>
    <lineage>
        <taxon>Bacteria</taxon>
        <taxon>Pseudomonadati</taxon>
        <taxon>Pseudomonadota</taxon>
        <taxon>Betaproteobacteria</taxon>
        <taxon>Burkholderiales</taxon>
        <taxon>Alcaligenaceae</taxon>
        <taxon>Eoetvoesiella</taxon>
    </lineage>
</organism>
<dbReference type="RefSeq" id="WP_113933299.1">
    <property type="nucleotide sequence ID" value="NZ_JACCEU010000003.1"/>
</dbReference>
<dbReference type="Proteomes" id="UP000253628">
    <property type="component" value="Unassembled WGS sequence"/>
</dbReference>
<dbReference type="AlphaFoldDB" id="A0A366HAU8"/>
<comment type="caution">
    <text evidence="1">The sequence shown here is derived from an EMBL/GenBank/DDBJ whole genome shotgun (WGS) entry which is preliminary data.</text>
</comment>
<evidence type="ECO:0000313" key="2">
    <source>
        <dbReference type="Proteomes" id="UP000253628"/>
    </source>
</evidence>
<protein>
    <submittedName>
        <fullName evidence="1">Uncharacterized protein</fullName>
    </submittedName>
</protein>
<accession>A0A366HAU8</accession>
<evidence type="ECO:0000313" key="1">
    <source>
        <dbReference type="EMBL" id="RBP39335.1"/>
    </source>
</evidence>
<sequence length="349" mass="38932">MNEIEQERETFEAWASDHYMLQRNVHSDTYISVPTMRAWEVWQAAIALDRQGRGEPVAINDAYDKVDRFLRNNLDDDDYAEYSEALDAASFAPQPAEPVVKESLTAAEPEDDKLNLDRLADYIADNWPDKKYSLEEVCQRLHATWPTAFMPAEPVTWPLVTWWDGAQGPAERLAESLEGYAKIKPGANRDVWAMKAAAKWIRAVLATPQPAEPVKVPSDDELIAFGGEEQFFLFCDEDEFLDIAKSVLSRFGQPAQPAAYKDSTPTLRVGESSFATWFSGYDPAGNGDKQRARDAYAAGRDAGLSVAVEIICEAQEEARQEHMYPGLVATLDECARDVSALKSDAKEPA</sequence>
<dbReference type="InterPro" id="IPR058601">
    <property type="entry name" value="Phage_phiTE_015-like"/>
</dbReference>
<reference evidence="1 2" key="1">
    <citation type="submission" date="2018-06" db="EMBL/GenBank/DDBJ databases">
        <title>Genomic Encyclopedia of Type Strains, Phase IV (KMG-IV): sequencing the most valuable type-strain genomes for metagenomic binning, comparative biology and taxonomic classification.</title>
        <authorList>
            <person name="Goeker M."/>
        </authorList>
    </citation>
    <scope>NUCLEOTIDE SEQUENCE [LARGE SCALE GENOMIC DNA]</scope>
    <source>
        <strain evidence="1 2">DSM 25520</strain>
    </source>
</reference>
<proteinExistence type="predicted"/>
<keyword evidence="2" id="KW-1185">Reference proteome</keyword>
<dbReference type="EMBL" id="QNRQ01000005">
    <property type="protein sequence ID" value="RBP39335.1"/>
    <property type="molecule type" value="Genomic_DNA"/>
</dbReference>